<evidence type="ECO:0000313" key="1">
    <source>
        <dbReference type="EMBL" id="KAI0493145.1"/>
    </source>
</evidence>
<reference evidence="1" key="1">
    <citation type="journal article" date="2022" name="Front. Genet.">
        <title>Chromosome-Scale Assembly of the Dendrobium nobile Genome Provides Insights Into the Molecular Mechanism of the Biosynthesis of the Medicinal Active Ingredient of Dendrobium.</title>
        <authorList>
            <person name="Xu Q."/>
            <person name="Niu S.-C."/>
            <person name="Li K.-L."/>
            <person name="Zheng P.-J."/>
            <person name="Zhang X.-J."/>
            <person name="Jia Y."/>
            <person name="Liu Y."/>
            <person name="Niu Y.-X."/>
            <person name="Yu L.-H."/>
            <person name="Chen D.-F."/>
            <person name="Zhang G.-Q."/>
        </authorList>
    </citation>
    <scope>NUCLEOTIDE SEQUENCE</scope>
    <source>
        <tissue evidence="1">Leaf</tissue>
    </source>
</reference>
<comment type="caution">
    <text evidence="1">The sequence shown here is derived from an EMBL/GenBank/DDBJ whole genome shotgun (WGS) entry which is preliminary data.</text>
</comment>
<evidence type="ECO:0000313" key="2">
    <source>
        <dbReference type="Proteomes" id="UP000829196"/>
    </source>
</evidence>
<organism evidence="1 2">
    <name type="scientific">Dendrobium nobile</name>
    <name type="common">Orchid</name>
    <dbReference type="NCBI Taxonomy" id="94219"/>
    <lineage>
        <taxon>Eukaryota</taxon>
        <taxon>Viridiplantae</taxon>
        <taxon>Streptophyta</taxon>
        <taxon>Embryophyta</taxon>
        <taxon>Tracheophyta</taxon>
        <taxon>Spermatophyta</taxon>
        <taxon>Magnoliopsida</taxon>
        <taxon>Liliopsida</taxon>
        <taxon>Asparagales</taxon>
        <taxon>Orchidaceae</taxon>
        <taxon>Epidendroideae</taxon>
        <taxon>Malaxideae</taxon>
        <taxon>Dendrobiinae</taxon>
        <taxon>Dendrobium</taxon>
    </lineage>
</organism>
<sequence length="95" mass="11020">MANCSFYSIFSPFPSVTLQSPKTPNPISFAFHSFKSRAWHTLRASSYEAFQYPQLMESKEILTRFDDSTGFDVGGYLDLDVFSFSFFLEEDYLRI</sequence>
<dbReference type="AlphaFoldDB" id="A0A8T3AFY0"/>
<accession>A0A8T3AFY0</accession>
<dbReference type="Proteomes" id="UP000829196">
    <property type="component" value="Unassembled WGS sequence"/>
</dbReference>
<keyword evidence="2" id="KW-1185">Reference proteome</keyword>
<proteinExistence type="predicted"/>
<dbReference type="EMBL" id="JAGYWB010000018">
    <property type="protein sequence ID" value="KAI0493145.1"/>
    <property type="molecule type" value="Genomic_DNA"/>
</dbReference>
<name>A0A8T3AFY0_DENNO</name>
<protein>
    <submittedName>
        <fullName evidence="1">Uncharacterized protein</fullName>
    </submittedName>
</protein>
<gene>
    <name evidence="1" type="ORF">KFK09_027421</name>
</gene>